<evidence type="ECO:0000256" key="4">
    <source>
        <dbReference type="ARBA" id="ARBA00023125"/>
    </source>
</evidence>
<protein>
    <recommendedName>
        <fullName evidence="6">Mutator family transposase</fullName>
    </recommendedName>
</protein>
<dbReference type="GO" id="GO:0004803">
    <property type="term" value="F:transposase activity"/>
    <property type="evidence" value="ECO:0007669"/>
    <property type="project" value="UniProtKB-UniRule"/>
</dbReference>
<keyword evidence="3 6" id="KW-0815">Transposition</keyword>
<evidence type="ECO:0000256" key="2">
    <source>
        <dbReference type="ARBA" id="ARBA00010961"/>
    </source>
</evidence>
<accession>A0A0N9HYU9</accession>
<evidence type="ECO:0000256" key="5">
    <source>
        <dbReference type="ARBA" id="ARBA00023172"/>
    </source>
</evidence>
<dbReference type="KEGG" id="kphy:AOZ06_11795"/>
<gene>
    <name evidence="7" type="ORF">AOZ06_11795</name>
</gene>
<dbReference type="PANTHER" id="PTHR33217:SF8">
    <property type="entry name" value="MUTATOR FAMILY TRANSPOSASE"/>
    <property type="match status" value="1"/>
</dbReference>
<organism evidence="7 8">
    <name type="scientific">Kibdelosporangium phytohabitans</name>
    <dbReference type="NCBI Taxonomy" id="860235"/>
    <lineage>
        <taxon>Bacteria</taxon>
        <taxon>Bacillati</taxon>
        <taxon>Actinomycetota</taxon>
        <taxon>Actinomycetes</taxon>
        <taxon>Pseudonocardiales</taxon>
        <taxon>Pseudonocardiaceae</taxon>
        <taxon>Kibdelosporangium</taxon>
    </lineage>
</organism>
<keyword evidence="6" id="KW-0814">Transposable element</keyword>
<dbReference type="PANTHER" id="PTHR33217">
    <property type="entry name" value="TRANSPOSASE FOR INSERTION SEQUENCE ELEMENT IS1081"/>
    <property type="match status" value="1"/>
</dbReference>
<comment type="similarity">
    <text evidence="2 6">Belongs to the transposase mutator family.</text>
</comment>
<proteinExistence type="inferred from homology"/>
<name>A0A0N9HYU9_9PSEU</name>
<dbReference type="Pfam" id="PF00872">
    <property type="entry name" value="Transposase_mut"/>
    <property type="match status" value="1"/>
</dbReference>
<evidence type="ECO:0000313" key="8">
    <source>
        <dbReference type="Proteomes" id="UP000063699"/>
    </source>
</evidence>
<comment type="function">
    <text evidence="1 6">Required for the transposition of the insertion element.</text>
</comment>
<evidence type="ECO:0000313" key="7">
    <source>
        <dbReference type="EMBL" id="ALG07505.1"/>
    </source>
</evidence>
<dbReference type="EMBL" id="CP012752">
    <property type="protein sequence ID" value="ALG07505.1"/>
    <property type="molecule type" value="Genomic_DNA"/>
</dbReference>
<dbReference type="InterPro" id="IPR001207">
    <property type="entry name" value="Transposase_mutator"/>
</dbReference>
<dbReference type="AlphaFoldDB" id="A0A0N9HYU9"/>
<dbReference type="Proteomes" id="UP000063699">
    <property type="component" value="Chromosome"/>
</dbReference>
<evidence type="ECO:0000256" key="3">
    <source>
        <dbReference type="ARBA" id="ARBA00022578"/>
    </source>
</evidence>
<evidence type="ECO:0000256" key="1">
    <source>
        <dbReference type="ARBA" id="ARBA00002190"/>
    </source>
</evidence>
<keyword evidence="8" id="KW-1185">Reference proteome</keyword>
<dbReference type="GO" id="GO:0003677">
    <property type="term" value="F:DNA binding"/>
    <property type="evidence" value="ECO:0007669"/>
    <property type="project" value="UniProtKB-UniRule"/>
</dbReference>
<dbReference type="STRING" id="860235.AOZ06_11795"/>
<evidence type="ECO:0000256" key="6">
    <source>
        <dbReference type="RuleBase" id="RU365089"/>
    </source>
</evidence>
<sequence>MSQQLTKRLLESALDGEITDVPTVVCDGLTGLPDAITTVGPRAITRTCVVHLLRNSFRYAGRQHWQDIATALEPVYTPPTETAARQRFAEFAEAW</sequence>
<keyword evidence="4 6" id="KW-0238">DNA-binding</keyword>
<dbReference type="GO" id="GO:0006313">
    <property type="term" value="P:DNA transposition"/>
    <property type="evidence" value="ECO:0007669"/>
    <property type="project" value="UniProtKB-UniRule"/>
</dbReference>
<reference evidence="7 8" key="1">
    <citation type="submission" date="2015-07" db="EMBL/GenBank/DDBJ databases">
        <title>Genome sequencing of Kibdelosporangium phytohabitans.</title>
        <authorList>
            <person name="Qin S."/>
            <person name="Xing K."/>
        </authorList>
    </citation>
    <scope>NUCLEOTIDE SEQUENCE [LARGE SCALE GENOMIC DNA]</scope>
    <source>
        <strain evidence="7 8">KLBMP1111</strain>
    </source>
</reference>
<keyword evidence="5 6" id="KW-0233">DNA recombination</keyword>